<evidence type="ECO:0000256" key="1">
    <source>
        <dbReference type="SAM" id="MobiDB-lite"/>
    </source>
</evidence>
<dbReference type="AlphaFoldDB" id="A0AAV1CID6"/>
<keyword evidence="3" id="KW-1185">Reference proteome</keyword>
<name>A0AAV1CID6_OLDCO</name>
<feature type="region of interest" description="Disordered" evidence="1">
    <location>
        <begin position="1"/>
        <end position="27"/>
    </location>
</feature>
<dbReference type="Proteomes" id="UP001161247">
    <property type="component" value="Chromosome 2"/>
</dbReference>
<evidence type="ECO:0000313" key="2">
    <source>
        <dbReference type="EMBL" id="CAI9095180.1"/>
    </source>
</evidence>
<accession>A0AAV1CID6</accession>
<gene>
    <name evidence="2" type="ORF">OLC1_LOCUS6205</name>
</gene>
<evidence type="ECO:0000313" key="3">
    <source>
        <dbReference type="Proteomes" id="UP001161247"/>
    </source>
</evidence>
<organism evidence="2 3">
    <name type="scientific">Oldenlandia corymbosa var. corymbosa</name>
    <dbReference type="NCBI Taxonomy" id="529605"/>
    <lineage>
        <taxon>Eukaryota</taxon>
        <taxon>Viridiplantae</taxon>
        <taxon>Streptophyta</taxon>
        <taxon>Embryophyta</taxon>
        <taxon>Tracheophyta</taxon>
        <taxon>Spermatophyta</taxon>
        <taxon>Magnoliopsida</taxon>
        <taxon>eudicotyledons</taxon>
        <taxon>Gunneridae</taxon>
        <taxon>Pentapetalae</taxon>
        <taxon>asterids</taxon>
        <taxon>lamiids</taxon>
        <taxon>Gentianales</taxon>
        <taxon>Rubiaceae</taxon>
        <taxon>Rubioideae</taxon>
        <taxon>Spermacoceae</taxon>
        <taxon>Hedyotis-Oldenlandia complex</taxon>
        <taxon>Oldenlandia</taxon>
    </lineage>
</organism>
<dbReference type="EMBL" id="OX459119">
    <property type="protein sequence ID" value="CAI9095180.1"/>
    <property type="molecule type" value="Genomic_DNA"/>
</dbReference>
<protein>
    <submittedName>
        <fullName evidence="2">OLC1v1031064C1</fullName>
    </submittedName>
</protein>
<reference evidence="2" key="1">
    <citation type="submission" date="2023-03" db="EMBL/GenBank/DDBJ databases">
        <authorList>
            <person name="Julca I."/>
        </authorList>
    </citation>
    <scope>NUCLEOTIDE SEQUENCE</scope>
</reference>
<proteinExistence type="predicted"/>
<sequence length="100" mass="10916">MSAKMSSPIPSQSRSSSQMPSPIAKVDDAATVTATANGMTSSDGGSSTYTSARLLFDLNQLQDMELRLGWALTRKRVHCPQRSAFVHSGEFVCYLRFDLI</sequence>